<comment type="caution">
    <text evidence="2">The sequence shown here is derived from an EMBL/GenBank/DDBJ whole genome shotgun (WGS) entry which is preliminary data.</text>
</comment>
<evidence type="ECO:0000313" key="2">
    <source>
        <dbReference type="EMBL" id="ODN42871.1"/>
    </source>
</evidence>
<keyword evidence="3" id="KW-1185">Reference proteome</keyword>
<evidence type="ECO:0000313" key="3">
    <source>
        <dbReference type="Proteomes" id="UP000094329"/>
    </source>
</evidence>
<gene>
    <name evidence="2" type="ORF">BGC07_07965</name>
</gene>
<reference evidence="2 3" key="1">
    <citation type="submission" date="2016-08" db="EMBL/GenBank/DDBJ databases">
        <title>Draft genome sequence of Candidatus Piscirickettsia litoralis, from seawater.</title>
        <authorList>
            <person name="Wan X."/>
            <person name="Lee A.J."/>
            <person name="Hou S."/>
            <person name="Donachie S.P."/>
        </authorList>
    </citation>
    <scope>NUCLEOTIDE SEQUENCE [LARGE SCALE GENOMIC DNA]</scope>
    <source>
        <strain evidence="2 3">Y2</strain>
    </source>
</reference>
<sequence>MQFLINKEGRVYINDVRDVSFGPSEKAIGKIKELRGVAVGNLYELQSETDDENSPCTQSLVRVNPSLFFDSRNREGTGSEKPMYANRQCG</sequence>
<dbReference type="EMBL" id="MDTU01000001">
    <property type="protein sequence ID" value="ODN42871.1"/>
    <property type="molecule type" value="Genomic_DNA"/>
</dbReference>
<protein>
    <submittedName>
        <fullName evidence="2">Uncharacterized protein</fullName>
    </submittedName>
</protein>
<evidence type="ECO:0000256" key="1">
    <source>
        <dbReference type="SAM" id="MobiDB-lite"/>
    </source>
</evidence>
<feature type="region of interest" description="Disordered" evidence="1">
    <location>
        <begin position="71"/>
        <end position="90"/>
    </location>
</feature>
<dbReference type="Proteomes" id="UP000094329">
    <property type="component" value="Unassembled WGS sequence"/>
</dbReference>
<dbReference type="RefSeq" id="WP_069312668.1">
    <property type="nucleotide sequence ID" value="NZ_MDTU01000001.1"/>
</dbReference>
<name>A0ABX3A1Z0_9GAMM</name>
<accession>A0ABX3A1Z0</accession>
<proteinExistence type="predicted"/>
<organism evidence="2 3">
    <name type="scientific">Piscirickettsia litoralis</name>
    <dbReference type="NCBI Taxonomy" id="1891921"/>
    <lineage>
        <taxon>Bacteria</taxon>
        <taxon>Pseudomonadati</taxon>
        <taxon>Pseudomonadota</taxon>
        <taxon>Gammaproteobacteria</taxon>
        <taxon>Thiotrichales</taxon>
        <taxon>Piscirickettsiaceae</taxon>
        <taxon>Piscirickettsia</taxon>
    </lineage>
</organism>